<dbReference type="OMA" id="DEASNMM"/>
<evidence type="ECO:0000256" key="1">
    <source>
        <dbReference type="SAM" id="MobiDB-lite"/>
    </source>
</evidence>
<dbReference type="PANTHER" id="PTHR34059">
    <property type="entry name" value="EXPRESSED PROTEIN"/>
    <property type="match status" value="1"/>
</dbReference>
<feature type="compositionally biased region" description="Basic and acidic residues" evidence="1">
    <location>
        <begin position="389"/>
        <end position="400"/>
    </location>
</feature>
<feature type="compositionally biased region" description="Basic and acidic residues" evidence="1">
    <location>
        <begin position="457"/>
        <end position="468"/>
    </location>
</feature>
<feature type="compositionally biased region" description="Polar residues" evidence="1">
    <location>
        <begin position="352"/>
        <end position="371"/>
    </location>
</feature>
<sequence>MADGGRKKVDDDSEGDKFDTAQSYVSKLLQVPSVFDDDYYRNEPKLVVANNSAIVDDNKSGFGEKPLLLPVRSLKSMVSDGNDVDSGVSRVYARSNSKELSNDSRRISRNDVKMASEEDYGVSRGYARSNSGVSAKGGNDSRRMSRNDSVKSRGSVHSEFGSVNGDDEVSRSLSKTNSNSSSRGISRISRKPSGGDYGGLDDEVVEERKEKVEESVVLPSPIPWRSRSGRMEVNKESIDSSLHSLPASLEESGAAQLLRSESSLSSRSSSSSSSPKELSPSPTLSSPKRLSPAPSLSSESLAKSVEDYGRKKPANSSKLNDEKSSRCTEFKRSIWSEPKDIGKANREEPLNRSYTGLETKPRSGTDSSSVGKSVRTVRAGDMISARNSRGIDAEDRRSVDNDSELSDVSEKPERKTAGYNPISRGSFTEYPKETRDFLEQVLVRSDDDSESEDDNYVEERVEPAKVEESPSDNVDEGPDVDKKADEFIAKFREQIRLQRIESIKRTAGQLKRNSVSSEAATVIET</sequence>
<dbReference type="Gramene" id="AUR62007124-RA">
    <property type="protein sequence ID" value="AUR62007124-RA:cds"/>
    <property type="gene ID" value="AUR62007124"/>
</dbReference>
<evidence type="ECO:0000313" key="2">
    <source>
        <dbReference type="EnsemblPlants" id="AUR62007124-RA:cds"/>
    </source>
</evidence>
<dbReference type="EnsemblPlants" id="AUR62007124-RA">
    <property type="protein sequence ID" value="AUR62007124-RA:cds"/>
    <property type="gene ID" value="AUR62007124"/>
</dbReference>
<accession>A0A803L5I5</accession>
<feature type="compositionally biased region" description="Basic and acidic residues" evidence="1">
    <location>
        <begin position="139"/>
        <end position="151"/>
    </location>
</feature>
<name>A0A803L5I5_CHEQI</name>
<dbReference type="AlphaFoldDB" id="A0A803L5I5"/>
<feature type="compositionally biased region" description="Basic and acidic residues" evidence="1">
    <location>
        <begin position="96"/>
        <end position="116"/>
    </location>
</feature>
<reference evidence="2" key="1">
    <citation type="journal article" date="2017" name="Nature">
        <title>The genome of Chenopodium quinoa.</title>
        <authorList>
            <person name="Jarvis D.E."/>
            <person name="Ho Y.S."/>
            <person name="Lightfoot D.J."/>
            <person name="Schmoeckel S.M."/>
            <person name="Li B."/>
            <person name="Borm T.J.A."/>
            <person name="Ohyanagi H."/>
            <person name="Mineta K."/>
            <person name="Michell C.T."/>
            <person name="Saber N."/>
            <person name="Kharbatia N.M."/>
            <person name="Rupper R.R."/>
            <person name="Sharp A.R."/>
            <person name="Dally N."/>
            <person name="Boughton B.A."/>
            <person name="Woo Y.H."/>
            <person name="Gao G."/>
            <person name="Schijlen E.G.W.M."/>
            <person name="Guo X."/>
            <person name="Momin A.A."/>
            <person name="Negrao S."/>
            <person name="Al-Babili S."/>
            <person name="Gehring C."/>
            <person name="Roessner U."/>
            <person name="Jung C."/>
            <person name="Murphy K."/>
            <person name="Arold S.T."/>
            <person name="Gojobori T."/>
            <person name="van der Linden C.G."/>
            <person name="van Loo E.N."/>
            <person name="Jellen E.N."/>
            <person name="Maughan P.J."/>
            <person name="Tester M."/>
        </authorList>
    </citation>
    <scope>NUCLEOTIDE SEQUENCE [LARGE SCALE GENOMIC DNA]</scope>
    <source>
        <strain evidence="2">cv. PI 614886</strain>
    </source>
</reference>
<feature type="compositionally biased region" description="Basic and acidic residues" evidence="1">
    <location>
        <begin position="229"/>
        <end position="238"/>
    </location>
</feature>
<dbReference type="Proteomes" id="UP000596660">
    <property type="component" value="Unplaced"/>
</dbReference>
<feature type="region of interest" description="Disordered" evidence="1">
    <location>
        <begin position="78"/>
        <end position="480"/>
    </location>
</feature>
<keyword evidence="3" id="KW-1185">Reference proteome</keyword>
<proteinExistence type="predicted"/>
<evidence type="ECO:0000313" key="3">
    <source>
        <dbReference type="Proteomes" id="UP000596660"/>
    </source>
</evidence>
<dbReference type="PANTHER" id="PTHR34059:SF1">
    <property type="entry name" value="EXPRESSED PROTEIN"/>
    <property type="match status" value="1"/>
</dbReference>
<dbReference type="InterPro" id="IPR008480">
    <property type="entry name" value="DUF761_pln"/>
</dbReference>
<feature type="compositionally biased region" description="Acidic residues" evidence="1">
    <location>
        <begin position="447"/>
        <end position="456"/>
    </location>
</feature>
<feature type="compositionally biased region" description="Low complexity" evidence="1">
    <location>
        <begin position="171"/>
        <end position="194"/>
    </location>
</feature>
<feature type="compositionally biased region" description="Acidic residues" evidence="1">
    <location>
        <begin position="469"/>
        <end position="478"/>
    </location>
</feature>
<protein>
    <submittedName>
        <fullName evidence="2">Uncharacterized protein</fullName>
    </submittedName>
</protein>
<feature type="compositionally biased region" description="Basic and acidic residues" evidence="1">
    <location>
        <begin position="319"/>
        <end position="350"/>
    </location>
</feature>
<reference evidence="2" key="2">
    <citation type="submission" date="2021-03" db="UniProtKB">
        <authorList>
            <consortium name="EnsemblPlants"/>
        </authorList>
    </citation>
    <scope>IDENTIFICATION</scope>
</reference>
<feature type="compositionally biased region" description="Low complexity" evidence="1">
    <location>
        <begin position="257"/>
        <end position="303"/>
    </location>
</feature>
<dbReference type="Pfam" id="PF05553">
    <property type="entry name" value="DUF761"/>
    <property type="match status" value="1"/>
</dbReference>
<organism evidence="2 3">
    <name type="scientific">Chenopodium quinoa</name>
    <name type="common">Quinoa</name>
    <dbReference type="NCBI Taxonomy" id="63459"/>
    <lineage>
        <taxon>Eukaryota</taxon>
        <taxon>Viridiplantae</taxon>
        <taxon>Streptophyta</taxon>
        <taxon>Embryophyta</taxon>
        <taxon>Tracheophyta</taxon>
        <taxon>Spermatophyta</taxon>
        <taxon>Magnoliopsida</taxon>
        <taxon>eudicotyledons</taxon>
        <taxon>Gunneridae</taxon>
        <taxon>Pentapetalae</taxon>
        <taxon>Caryophyllales</taxon>
        <taxon>Chenopodiaceae</taxon>
        <taxon>Chenopodioideae</taxon>
        <taxon>Atripliceae</taxon>
        <taxon>Chenopodium</taxon>
    </lineage>
</organism>